<keyword evidence="10" id="KW-0862">Zinc</keyword>
<evidence type="ECO:0000256" key="6">
    <source>
        <dbReference type="ARBA" id="ARBA00022438"/>
    </source>
</evidence>
<comment type="catalytic activity">
    <reaction evidence="1">
        <text>Release of an N-terminal amino acid, Xaa-|-Yaa- from a peptide, amide or arylamide. Xaa is preferably Ala, but may be most amino acids including Pro (slow action). When a terminal hydrophobic residue is followed by a prolyl residue, the two may be released as an intact Xaa-Pro dipeptide.</text>
        <dbReference type="EC" id="3.4.11.2"/>
    </reaction>
</comment>
<dbReference type="Pfam" id="PF01433">
    <property type="entry name" value="Peptidase_M1"/>
    <property type="match status" value="1"/>
</dbReference>
<evidence type="ECO:0000256" key="2">
    <source>
        <dbReference type="ARBA" id="ARBA00001947"/>
    </source>
</evidence>
<evidence type="ECO:0000256" key="9">
    <source>
        <dbReference type="ARBA" id="ARBA00022801"/>
    </source>
</evidence>
<evidence type="ECO:0000256" key="7">
    <source>
        <dbReference type="ARBA" id="ARBA00022670"/>
    </source>
</evidence>
<dbReference type="PANTHER" id="PTHR11533">
    <property type="entry name" value="PROTEASE M1 ZINC METALLOPROTEASE"/>
    <property type="match status" value="1"/>
</dbReference>
<dbReference type="GO" id="GO:0004177">
    <property type="term" value="F:aminopeptidase activity"/>
    <property type="evidence" value="ECO:0007669"/>
    <property type="project" value="UniProtKB-KW"/>
</dbReference>
<feature type="signal peptide" evidence="12">
    <location>
        <begin position="1"/>
        <end position="21"/>
    </location>
</feature>
<keyword evidence="15" id="KW-1185">Reference proteome</keyword>
<dbReference type="InterPro" id="IPR014782">
    <property type="entry name" value="Peptidase_M1_dom"/>
</dbReference>
<keyword evidence="7" id="KW-0645">Protease</keyword>
<evidence type="ECO:0000256" key="3">
    <source>
        <dbReference type="ARBA" id="ARBA00010136"/>
    </source>
</evidence>
<keyword evidence="12" id="KW-0732">Signal</keyword>
<evidence type="ECO:0000256" key="10">
    <source>
        <dbReference type="ARBA" id="ARBA00022833"/>
    </source>
</evidence>
<keyword evidence="6 14" id="KW-0031">Aminopeptidase</keyword>
<comment type="caution">
    <text evidence="14">The sequence shown here is derived from an EMBL/GenBank/DDBJ whole genome shotgun (WGS) entry which is preliminary data.</text>
</comment>
<evidence type="ECO:0000256" key="5">
    <source>
        <dbReference type="ARBA" id="ARBA00015611"/>
    </source>
</evidence>
<accession>A0ABU8NL06</accession>
<evidence type="ECO:0000256" key="1">
    <source>
        <dbReference type="ARBA" id="ARBA00000098"/>
    </source>
</evidence>
<name>A0ABU8NL06_9SPHI</name>
<dbReference type="RefSeq" id="WP_337715941.1">
    <property type="nucleotide sequence ID" value="NZ_JBBEUB010000002.1"/>
</dbReference>
<feature type="domain" description="Peptidase M1 membrane alanine aminopeptidase" evidence="13">
    <location>
        <begin position="271"/>
        <end position="473"/>
    </location>
</feature>
<evidence type="ECO:0000256" key="11">
    <source>
        <dbReference type="ARBA" id="ARBA00023049"/>
    </source>
</evidence>
<keyword evidence="11" id="KW-0482">Metalloprotease</keyword>
<dbReference type="PRINTS" id="PR00756">
    <property type="entry name" value="ALADIPTASE"/>
</dbReference>
<comment type="similarity">
    <text evidence="3">Belongs to the peptidase M1 family.</text>
</comment>
<dbReference type="InterPro" id="IPR042097">
    <property type="entry name" value="Aminopeptidase_N-like_N_sf"/>
</dbReference>
<dbReference type="Gene3D" id="2.60.40.1730">
    <property type="entry name" value="tricorn interacting facor f3 domain"/>
    <property type="match status" value="1"/>
</dbReference>
<dbReference type="EMBL" id="JBBEUB010000002">
    <property type="protein sequence ID" value="MEJ2902177.1"/>
    <property type="molecule type" value="Genomic_DNA"/>
</dbReference>
<keyword evidence="9 14" id="KW-0378">Hydrolase</keyword>
<sequence length="549" mass="63625">MPLRFLLFLLILICHQAGLFAQSVSVPSRQDTLKGSITKDREWWDIKYYALAIEPDFGKKTIQGKNSITFEVIKSNHNRFMQIDLQEPLEIDSVLFKQQKIAVEKEGNVWFLKVPDLKVKSQATIDIFYSGAPKESTNPPWDGGISWKLDSLGRPWITLGSQLIGASVWFPCKLHQGDEPDNGASLAISVPDTLVAVGNGRLKSRIVNSNGTVTYKWHVVNPINNYGLAFYVGKYVRVPEMYKGEKGNLSTDYWVIDYNREKVHSYLKNEVDKTLKTFEYWFGPYPFYEDSFKMVEAPYPGMEHQSAIAYGNGFKLGRINAKYLSTWDLKTDRLVVHEVAHEWFGNSITTKDITDRWLQEGFAGYAEELFIESQYGKKAAKEFFEARTICRIKNTEPIIRRYGIYEDAGGHMYLKGWTIAHMLRAIVDNDEQFRKMLRAVNREFYHKTVNSIEVERFIGKTLGKNLQPFFNQYLREKDIPTFEYSIRDNILRYRFSNCLSDFVMPIKTNLTSDKWLNPTKDWKELRITPTSNSSLSIDSDFYVNVKRVE</sequence>
<dbReference type="PANTHER" id="PTHR11533:SF174">
    <property type="entry name" value="PUROMYCIN-SENSITIVE AMINOPEPTIDASE-RELATED"/>
    <property type="match status" value="1"/>
</dbReference>
<dbReference type="EC" id="3.4.11.2" evidence="4"/>
<evidence type="ECO:0000313" key="14">
    <source>
        <dbReference type="EMBL" id="MEJ2902177.1"/>
    </source>
</evidence>
<evidence type="ECO:0000259" key="13">
    <source>
        <dbReference type="Pfam" id="PF01433"/>
    </source>
</evidence>
<protein>
    <recommendedName>
        <fullName evidence="5">Aminopeptidase N</fullName>
        <ecNumber evidence="4">3.4.11.2</ecNumber>
    </recommendedName>
</protein>
<organism evidence="14 15">
    <name type="scientific">Pedobacter panaciterrae</name>
    <dbReference type="NCBI Taxonomy" id="363849"/>
    <lineage>
        <taxon>Bacteria</taxon>
        <taxon>Pseudomonadati</taxon>
        <taxon>Bacteroidota</taxon>
        <taxon>Sphingobacteriia</taxon>
        <taxon>Sphingobacteriales</taxon>
        <taxon>Sphingobacteriaceae</taxon>
        <taxon>Pedobacter</taxon>
    </lineage>
</organism>
<keyword evidence="8" id="KW-0479">Metal-binding</keyword>
<evidence type="ECO:0000256" key="8">
    <source>
        <dbReference type="ARBA" id="ARBA00022723"/>
    </source>
</evidence>
<evidence type="ECO:0000313" key="15">
    <source>
        <dbReference type="Proteomes" id="UP001378956"/>
    </source>
</evidence>
<dbReference type="SUPFAM" id="SSF55486">
    <property type="entry name" value="Metalloproteases ('zincins'), catalytic domain"/>
    <property type="match status" value="1"/>
</dbReference>
<evidence type="ECO:0000256" key="12">
    <source>
        <dbReference type="SAM" id="SignalP"/>
    </source>
</evidence>
<comment type="cofactor">
    <cofactor evidence="2">
        <name>Zn(2+)</name>
        <dbReference type="ChEBI" id="CHEBI:29105"/>
    </cofactor>
</comment>
<gene>
    <name evidence="14" type="ORF">WAE58_07065</name>
</gene>
<dbReference type="CDD" id="cd09603">
    <property type="entry name" value="M1_APN_like"/>
    <property type="match status" value="1"/>
</dbReference>
<dbReference type="InterPro" id="IPR027268">
    <property type="entry name" value="Peptidase_M4/M1_CTD_sf"/>
</dbReference>
<feature type="chain" id="PRO_5046985166" description="Aminopeptidase N" evidence="12">
    <location>
        <begin position="22"/>
        <end position="549"/>
    </location>
</feature>
<dbReference type="InterPro" id="IPR001930">
    <property type="entry name" value="Peptidase_M1"/>
</dbReference>
<dbReference type="SUPFAM" id="SSF63737">
    <property type="entry name" value="Leukotriene A4 hydrolase N-terminal domain"/>
    <property type="match status" value="1"/>
</dbReference>
<proteinExistence type="inferred from homology"/>
<reference evidence="14 15" key="1">
    <citation type="submission" date="2024-03" db="EMBL/GenBank/DDBJ databases">
        <title>Sequence of Lycoming College Course Isolates.</title>
        <authorList>
            <person name="Plotts O."/>
            <person name="Newman J."/>
        </authorList>
    </citation>
    <scope>NUCLEOTIDE SEQUENCE [LARGE SCALE GENOMIC DNA]</scope>
    <source>
        <strain evidence="14 15">CJB-3</strain>
    </source>
</reference>
<dbReference type="Gene3D" id="1.10.390.10">
    <property type="entry name" value="Neutral Protease Domain 2"/>
    <property type="match status" value="1"/>
</dbReference>
<evidence type="ECO:0000256" key="4">
    <source>
        <dbReference type="ARBA" id="ARBA00012564"/>
    </source>
</evidence>
<dbReference type="InterPro" id="IPR050344">
    <property type="entry name" value="Peptidase_M1_aminopeptidases"/>
</dbReference>
<dbReference type="Proteomes" id="UP001378956">
    <property type="component" value="Unassembled WGS sequence"/>
</dbReference>